<protein>
    <submittedName>
        <fullName evidence="1">Uncharacterized protein</fullName>
    </submittedName>
</protein>
<dbReference type="Proteomes" id="UP000811246">
    <property type="component" value="Chromosome 14"/>
</dbReference>
<evidence type="ECO:0000313" key="1">
    <source>
        <dbReference type="EMBL" id="KAG6677831.1"/>
    </source>
</evidence>
<organism evidence="1 2">
    <name type="scientific">Carya illinoinensis</name>
    <name type="common">Pecan</name>
    <dbReference type="NCBI Taxonomy" id="32201"/>
    <lineage>
        <taxon>Eukaryota</taxon>
        <taxon>Viridiplantae</taxon>
        <taxon>Streptophyta</taxon>
        <taxon>Embryophyta</taxon>
        <taxon>Tracheophyta</taxon>
        <taxon>Spermatophyta</taxon>
        <taxon>Magnoliopsida</taxon>
        <taxon>eudicotyledons</taxon>
        <taxon>Gunneridae</taxon>
        <taxon>Pentapetalae</taxon>
        <taxon>rosids</taxon>
        <taxon>fabids</taxon>
        <taxon>Fagales</taxon>
        <taxon>Juglandaceae</taxon>
        <taxon>Carya</taxon>
    </lineage>
</organism>
<dbReference type="Pfam" id="PF05212">
    <property type="entry name" value="DUF707"/>
    <property type="match status" value="1"/>
</dbReference>
<dbReference type="EMBL" id="CM031838">
    <property type="protein sequence ID" value="KAG6677831.1"/>
    <property type="molecule type" value="Genomic_DNA"/>
</dbReference>
<sequence length="418" mass="47919">MKKSTSIYVMIKPKIRPRTMRCIFLSALVLICSALLIIGSAFSVTEYKERFSPWGWVEAVQSVRIEVDAMQSTRSKMFETQCKHQGSELLPKGIVSKTSDLEMRPLGEPLDKKNSKSFANLLAIAVGIKQKESVNKIVKKFLPHDFIVMLFHYDGNVNDWKDLDWSNHAIHVSAINQTKWWFAKRFLHPDIVSNYAYIFLWDEDLGVDHFHVGRYLRLIKEEGLEISQPALDPNVSEVHHHLTARDRTSKVHRRTYKLIGRTQCDENSIDPPCTGWVEMMAPVFSKASWQCAWHMIQNDLVHAWGLDFQLGYCVQGDRSKNIGIVDSEYIVHYGLPTLGASVSNKKIVGRPNRAFQNMSVHGAGQLATSLLHQSGGRAAVRYRSYVELEIFKNRWKKAVKEDDCWSDPYKKPLQQSKV</sequence>
<comment type="caution">
    <text evidence="1">The sequence shown here is derived from an EMBL/GenBank/DDBJ whole genome shotgun (WGS) entry which is preliminary data.</text>
</comment>
<evidence type="ECO:0000313" key="2">
    <source>
        <dbReference type="Proteomes" id="UP000811246"/>
    </source>
</evidence>
<dbReference type="PANTHER" id="PTHR31210">
    <property type="entry name" value="OS06G0731900 PROTEIN"/>
    <property type="match status" value="1"/>
</dbReference>
<name>A0A922D8L4_CARIL</name>
<dbReference type="PANTHER" id="PTHR31210:SF8">
    <property type="entry name" value="DUF707 DOMAIN-CONTAINING PROTEIN"/>
    <property type="match status" value="1"/>
</dbReference>
<gene>
    <name evidence="1" type="ORF">I3842_14G046900</name>
</gene>
<reference evidence="1" key="1">
    <citation type="submission" date="2021-01" db="EMBL/GenBank/DDBJ databases">
        <authorList>
            <person name="Lovell J.T."/>
            <person name="Bentley N."/>
            <person name="Bhattarai G."/>
            <person name="Jenkins J.W."/>
            <person name="Sreedasyam A."/>
            <person name="Alarcon Y."/>
            <person name="Bock C."/>
            <person name="Boston L."/>
            <person name="Carlson J."/>
            <person name="Cervantes K."/>
            <person name="Clermont K."/>
            <person name="Krom N."/>
            <person name="Kubenka K."/>
            <person name="Mamidi S."/>
            <person name="Mattison C."/>
            <person name="Monteros M."/>
            <person name="Pisani C."/>
            <person name="Plott C."/>
            <person name="Rajasekar S."/>
            <person name="Rhein H.S."/>
            <person name="Rohla C."/>
            <person name="Song M."/>
            <person name="Hilaire R.S."/>
            <person name="Shu S."/>
            <person name="Wells L."/>
            <person name="Wang X."/>
            <person name="Webber J."/>
            <person name="Heerema R.J."/>
            <person name="Klein P."/>
            <person name="Conner P."/>
            <person name="Grauke L."/>
            <person name="Grimwood J."/>
            <person name="Schmutz J."/>
            <person name="Randall J.J."/>
        </authorList>
    </citation>
    <scope>NUCLEOTIDE SEQUENCE</scope>
    <source>
        <tissue evidence="1">Leaf</tissue>
    </source>
</reference>
<dbReference type="InterPro" id="IPR007877">
    <property type="entry name" value="DUF707"/>
</dbReference>
<accession>A0A922D8L4</accession>
<proteinExistence type="predicted"/>
<dbReference type="AlphaFoldDB" id="A0A922D8L4"/>